<protein>
    <submittedName>
        <fullName evidence="1">Uncharacterized protein</fullName>
    </submittedName>
</protein>
<gene>
    <name evidence="1" type="ORF">QFC24_003680</name>
</gene>
<proteinExistence type="predicted"/>
<evidence type="ECO:0000313" key="2">
    <source>
        <dbReference type="Proteomes" id="UP001234202"/>
    </source>
</evidence>
<reference evidence="1" key="1">
    <citation type="submission" date="2023-04" db="EMBL/GenBank/DDBJ databases">
        <title>Draft Genome sequencing of Naganishia species isolated from polar environments using Oxford Nanopore Technology.</title>
        <authorList>
            <person name="Leo P."/>
            <person name="Venkateswaran K."/>
        </authorList>
    </citation>
    <scope>NUCLEOTIDE SEQUENCE</scope>
    <source>
        <strain evidence="1">DBVPG 5303</strain>
    </source>
</reference>
<evidence type="ECO:0000313" key="1">
    <source>
        <dbReference type="EMBL" id="KAJ9123466.1"/>
    </source>
</evidence>
<dbReference type="EMBL" id="JASBWV010000012">
    <property type="protein sequence ID" value="KAJ9123466.1"/>
    <property type="molecule type" value="Genomic_DNA"/>
</dbReference>
<name>A0ACC2XJ99_9TREE</name>
<dbReference type="Proteomes" id="UP001234202">
    <property type="component" value="Unassembled WGS sequence"/>
</dbReference>
<organism evidence="1 2">
    <name type="scientific">Naganishia onofrii</name>
    <dbReference type="NCBI Taxonomy" id="1851511"/>
    <lineage>
        <taxon>Eukaryota</taxon>
        <taxon>Fungi</taxon>
        <taxon>Dikarya</taxon>
        <taxon>Basidiomycota</taxon>
        <taxon>Agaricomycotina</taxon>
        <taxon>Tremellomycetes</taxon>
        <taxon>Filobasidiales</taxon>
        <taxon>Filobasidiaceae</taxon>
        <taxon>Naganishia</taxon>
    </lineage>
</organism>
<accession>A0ACC2XJ99</accession>
<keyword evidence="2" id="KW-1185">Reference proteome</keyword>
<comment type="caution">
    <text evidence="1">The sequence shown here is derived from an EMBL/GenBank/DDBJ whole genome shotgun (WGS) entry which is preliminary data.</text>
</comment>
<sequence length="198" mass="21633">MGLARKRHILQSVSDKTSILEEDEDTREERDRETYDRFLALGKHDQNEAEDGDENGDGDGDGDANEDEDGNEESDEYDAEDGDEHDQGRMSSVVSSEGAIADVGVFDEPPSLQAGRNITSSALAPPFPSFAGMLLFVPSGTHGIFNTFTALDVTPPPSEDERVRLIAQVTVCSKITRSLYDSLQSMPGQRFREGSFPS</sequence>